<gene>
    <name evidence="3" type="ORF">E4Z61_22530</name>
</gene>
<evidence type="ECO:0000256" key="1">
    <source>
        <dbReference type="SAM" id="MobiDB-lite"/>
    </source>
</evidence>
<dbReference type="RefSeq" id="WP_135324655.1">
    <property type="nucleotide sequence ID" value="NZ_CP038469.1"/>
</dbReference>
<dbReference type="Proteomes" id="UP000296284">
    <property type="component" value="Chromosome"/>
</dbReference>
<dbReference type="EMBL" id="CP038469">
    <property type="protein sequence ID" value="QBX82979.1"/>
    <property type="molecule type" value="Genomic_DNA"/>
</dbReference>
<keyword evidence="2" id="KW-1133">Transmembrane helix</keyword>
<reference evidence="3 4" key="1">
    <citation type="submission" date="2019-03" db="EMBL/GenBank/DDBJ databases">
        <title>Complete genome sequence of Citrobacter sp. SNU WT2 isolated from diseased rainbow trout.</title>
        <authorList>
            <person name="Oh W.T."/>
            <person name="Park S.C."/>
        </authorList>
    </citation>
    <scope>NUCLEOTIDE SEQUENCE [LARGE SCALE GENOMIC DNA]</scope>
    <source>
        <strain evidence="3 4">SNU WT2</strain>
    </source>
</reference>
<feature type="compositionally biased region" description="Pro residues" evidence="1">
    <location>
        <begin position="337"/>
        <end position="346"/>
    </location>
</feature>
<organism evidence="3 4">
    <name type="scientific">Citrobacter tructae</name>
    <dbReference type="NCBI Taxonomy" id="2562449"/>
    <lineage>
        <taxon>Bacteria</taxon>
        <taxon>Pseudomonadati</taxon>
        <taxon>Pseudomonadota</taxon>
        <taxon>Gammaproteobacteria</taxon>
        <taxon>Enterobacterales</taxon>
        <taxon>Enterobacteriaceae</taxon>
        <taxon>Citrobacter</taxon>
    </lineage>
</organism>
<feature type="transmembrane region" description="Helical" evidence="2">
    <location>
        <begin position="196"/>
        <end position="214"/>
    </location>
</feature>
<protein>
    <submittedName>
        <fullName evidence="3">Uncharacterized protein</fullName>
    </submittedName>
</protein>
<proteinExistence type="predicted"/>
<accession>A0ABX5T912</accession>
<feature type="transmembrane region" description="Helical" evidence="2">
    <location>
        <begin position="128"/>
        <end position="153"/>
    </location>
</feature>
<keyword evidence="2" id="KW-0472">Membrane</keyword>
<sequence length="346" mass="37335">MQLSELKIGEKDAAGIVVFDIYTINSKCYAVYRTKARVMVQFADDHTLAESQRQKLASLAALRGQINSLIDGWYNSKSDELKKRAEHLDRRVADALITALEGDQPNASEILTEIRNEVIVDRKSRARFLYLISASLAALIFTIALVIVCLIRHSPNIEYGVAGGILGAFFSISIGIRSRTIRTDLHWRDNTSDAVLRVAVGMIAGFVIVCLYRLGFIDWLKFPQSLTSSLWMPNFILGFLGGFAERLIPDLLSKVASGNGSAIPEQDAAVNASKKPVDTSTSASVSGTAVATTSVPHAEDNIDSCLCDAQPVAGEEVTLDSDLPVATGGVTRENVAPSPPPQSKGV</sequence>
<evidence type="ECO:0000313" key="3">
    <source>
        <dbReference type="EMBL" id="QBX82979.1"/>
    </source>
</evidence>
<feature type="transmembrane region" description="Helical" evidence="2">
    <location>
        <begin position="159"/>
        <end position="176"/>
    </location>
</feature>
<evidence type="ECO:0000313" key="4">
    <source>
        <dbReference type="Proteomes" id="UP000296284"/>
    </source>
</evidence>
<feature type="region of interest" description="Disordered" evidence="1">
    <location>
        <begin position="267"/>
        <end position="286"/>
    </location>
</feature>
<keyword evidence="4" id="KW-1185">Reference proteome</keyword>
<feature type="region of interest" description="Disordered" evidence="1">
    <location>
        <begin position="320"/>
        <end position="346"/>
    </location>
</feature>
<keyword evidence="2" id="KW-0812">Transmembrane</keyword>
<name>A0ABX5T912_9ENTR</name>
<evidence type="ECO:0000256" key="2">
    <source>
        <dbReference type="SAM" id="Phobius"/>
    </source>
</evidence>